<dbReference type="AlphaFoldDB" id="A0AA36I464"/>
<proteinExistence type="predicted"/>
<reference evidence="1" key="1">
    <citation type="submission" date="2023-08" db="EMBL/GenBank/DDBJ databases">
        <authorList>
            <person name="Chen Y."/>
            <person name="Shah S."/>
            <person name="Dougan E. K."/>
            <person name="Thang M."/>
            <person name="Chan C."/>
        </authorList>
    </citation>
    <scope>NUCLEOTIDE SEQUENCE</scope>
</reference>
<name>A0AA36I464_9DINO</name>
<accession>A0AA36I464</accession>
<dbReference type="EMBL" id="CAUJNA010000735">
    <property type="protein sequence ID" value="CAJ1380645.1"/>
    <property type="molecule type" value="Genomic_DNA"/>
</dbReference>
<comment type="caution">
    <text evidence="1">The sequence shown here is derived from an EMBL/GenBank/DDBJ whole genome shotgun (WGS) entry which is preliminary data.</text>
</comment>
<feature type="non-terminal residue" evidence="1">
    <location>
        <position position="1"/>
    </location>
</feature>
<dbReference type="Proteomes" id="UP001178507">
    <property type="component" value="Unassembled WGS sequence"/>
</dbReference>
<organism evidence="1 2">
    <name type="scientific">Effrenium voratum</name>
    <dbReference type="NCBI Taxonomy" id="2562239"/>
    <lineage>
        <taxon>Eukaryota</taxon>
        <taxon>Sar</taxon>
        <taxon>Alveolata</taxon>
        <taxon>Dinophyceae</taxon>
        <taxon>Suessiales</taxon>
        <taxon>Symbiodiniaceae</taxon>
        <taxon>Effrenium</taxon>
    </lineage>
</organism>
<keyword evidence="2" id="KW-1185">Reference proteome</keyword>
<gene>
    <name evidence="1" type="ORF">EVOR1521_LOCUS8538</name>
</gene>
<evidence type="ECO:0000313" key="1">
    <source>
        <dbReference type="EMBL" id="CAJ1380645.1"/>
    </source>
</evidence>
<evidence type="ECO:0000313" key="2">
    <source>
        <dbReference type="Proteomes" id="UP001178507"/>
    </source>
</evidence>
<sequence>PLDRRLLAIAAEASLPGAAGTAADASLDLKELARELPEVSVAELVEALRRTGFQPSVQLRVGTGTSG</sequence>
<protein>
    <submittedName>
        <fullName evidence="1">Uncharacterized protein</fullName>
    </submittedName>
</protein>